<keyword evidence="1" id="KW-0732">Signal</keyword>
<dbReference type="PROSITE" id="PS51819">
    <property type="entry name" value="VOC"/>
    <property type="match status" value="1"/>
</dbReference>
<evidence type="ECO:0000313" key="4">
    <source>
        <dbReference type="Proteomes" id="UP000198773"/>
    </source>
</evidence>
<dbReference type="InterPro" id="IPR004360">
    <property type="entry name" value="Glyas_Fos-R_dOase_dom"/>
</dbReference>
<dbReference type="EMBL" id="FNRM01000012">
    <property type="protein sequence ID" value="SEA99847.1"/>
    <property type="molecule type" value="Genomic_DNA"/>
</dbReference>
<feature type="domain" description="VOC" evidence="2">
    <location>
        <begin position="34"/>
        <end position="142"/>
    </location>
</feature>
<dbReference type="Pfam" id="PF00903">
    <property type="entry name" value="Glyoxalase"/>
    <property type="match status" value="1"/>
</dbReference>
<dbReference type="RefSeq" id="WP_342744221.1">
    <property type="nucleotide sequence ID" value="NZ_FNRM01000012.1"/>
</dbReference>
<feature type="chain" id="PRO_5011782608" description="VOC domain-containing protein" evidence="1">
    <location>
        <begin position="21"/>
        <end position="151"/>
    </location>
</feature>
<accession>A0A1H4FS12</accession>
<name>A0A1H4FS12_ALKAM</name>
<dbReference type="AlphaFoldDB" id="A0A1H4FS12"/>
<dbReference type="Gene3D" id="3.10.180.10">
    <property type="entry name" value="2,3-Dihydroxybiphenyl 1,2-Dioxygenase, domain 1"/>
    <property type="match status" value="1"/>
</dbReference>
<dbReference type="Proteomes" id="UP000198773">
    <property type="component" value="Unassembled WGS sequence"/>
</dbReference>
<organism evidence="3 4">
    <name type="scientific">Alkalimonas amylolytica</name>
    <dbReference type="NCBI Taxonomy" id="152573"/>
    <lineage>
        <taxon>Bacteria</taxon>
        <taxon>Pseudomonadati</taxon>
        <taxon>Pseudomonadota</taxon>
        <taxon>Gammaproteobacteria</taxon>
        <taxon>Alkalimonas</taxon>
    </lineage>
</organism>
<protein>
    <recommendedName>
        <fullName evidence="2">VOC domain-containing protein</fullName>
    </recommendedName>
</protein>
<dbReference type="STRING" id="152573.SAMN04488051_11262"/>
<feature type="signal peptide" evidence="1">
    <location>
        <begin position="1"/>
        <end position="20"/>
    </location>
</feature>
<dbReference type="InterPro" id="IPR029068">
    <property type="entry name" value="Glyas_Bleomycin-R_OHBP_Dase"/>
</dbReference>
<evidence type="ECO:0000259" key="2">
    <source>
        <dbReference type="PROSITE" id="PS51819"/>
    </source>
</evidence>
<keyword evidence="4" id="KW-1185">Reference proteome</keyword>
<evidence type="ECO:0000256" key="1">
    <source>
        <dbReference type="SAM" id="SignalP"/>
    </source>
</evidence>
<sequence length="151" mass="16348">MRKILLLAIATTLLFTMAAASQDNQNEGENMIKGLRTVTYPVPDLEEGKEWYTRILGVPPYFDEPFYVGYEVGGFELGLMPGGDPGHQGAVAYWGVASAEGAFERLLELGAKPNEPIAEVGGGIKVATVVDPFGNVFGIIENPLFDREAVR</sequence>
<gene>
    <name evidence="3" type="ORF">SAMN04488051_11262</name>
</gene>
<proteinExistence type="predicted"/>
<dbReference type="InterPro" id="IPR037523">
    <property type="entry name" value="VOC_core"/>
</dbReference>
<dbReference type="SUPFAM" id="SSF54593">
    <property type="entry name" value="Glyoxalase/Bleomycin resistance protein/Dihydroxybiphenyl dioxygenase"/>
    <property type="match status" value="1"/>
</dbReference>
<evidence type="ECO:0000313" key="3">
    <source>
        <dbReference type="EMBL" id="SEA99847.1"/>
    </source>
</evidence>
<reference evidence="3 4" key="1">
    <citation type="submission" date="2016-10" db="EMBL/GenBank/DDBJ databases">
        <authorList>
            <person name="de Groot N.N."/>
        </authorList>
    </citation>
    <scope>NUCLEOTIDE SEQUENCE [LARGE SCALE GENOMIC DNA]</scope>
    <source>
        <strain evidence="3 4">CGMCC 1.3430</strain>
    </source>
</reference>